<sequence length="201" mass="23646">MGKIEKPNLPGQTPLDDISGLIPKNIVTQEQLNVAEFANINKAMLKYFTKKLTLKTAPLKYEWLMKLHHEMLGEVWRWAGKPRKTEKSVGVKPYLIGQEIHRFEKDLEEWENGKMPIVEIAARIHHRLVQIHPFENGNGRWARIVTNIYLRKKGFELILWPEEQMFVANEFREKYISALKAADLHDYQPLIELHHQFVKTN</sequence>
<protein>
    <recommendedName>
        <fullName evidence="2">Fido domain-containing protein</fullName>
    </recommendedName>
</protein>
<dbReference type="PANTHER" id="PTHR13504:SF39">
    <property type="entry name" value="CELL FILAMENTATION PROTEIN"/>
    <property type="match status" value="1"/>
</dbReference>
<feature type="domain" description="Fido" evidence="2">
    <location>
        <begin position="59"/>
        <end position="196"/>
    </location>
</feature>
<dbReference type="SUPFAM" id="SSF140931">
    <property type="entry name" value="Fic-like"/>
    <property type="match status" value="1"/>
</dbReference>
<comment type="caution">
    <text evidence="3">The sequence shown here is derived from an EMBL/GenBank/DDBJ whole genome shotgun (WGS) entry which is preliminary data.</text>
</comment>
<evidence type="ECO:0000313" key="3">
    <source>
        <dbReference type="EMBL" id="OGW99341.1"/>
    </source>
</evidence>
<feature type="active site" evidence="1">
    <location>
        <position position="132"/>
    </location>
</feature>
<dbReference type="InterPro" id="IPR036597">
    <property type="entry name" value="Fido-like_dom_sf"/>
</dbReference>
<dbReference type="Proteomes" id="UP000178187">
    <property type="component" value="Unassembled WGS sequence"/>
</dbReference>
<dbReference type="NCBIfam" id="TIGR02613">
    <property type="entry name" value="mob_myst_B"/>
    <property type="match status" value="1"/>
</dbReference>
<dbReference type="Pfam" id="PF02661">
    <property type="entry name" value="Fic"/>
    <property type="match status" value="1"/>
</dbReference>
<dbReference type="PANTHER" id="PTHR13504">
    <property type="entry name" value="FIDO DOMAIN-CONTAINING PROTEIN DDB_G0283145"/>
    <property type="match status" value="1"/>
</dbReference>
<evidence type="ECO:0000259" key="2">
    <source>
        <dbReference type="PROSITE" id="PS51459"/>
    </source>
</evidence>
<dbReference type="InterPro" id="IPR040198">
    <property type="entry name" value="Fido_containing"/>
</dbReference>
<dbReference type="InterPro" id="IPR003812">
    <property type="entry name" value="Fido"/>
</dbReference>
<gene>
    <name evidence="3" type="ORF">A3G33_06000</name>
</gene>
<dbReference type="Gene3D" id="1.10.3290.10">
    <property type="entry name" value="Fido-like domain"/>
    <property type="match status" value="1"/>
</dbReference>
<organism evidence="3 4">
    <name type="scientific">Candidatus Danuiimicrobium aquiferis</name>
    <dbReference type="NCBI Taxonomy" id="1801832"/>
    <lineage>
        <taxon>Bacteria</taxon>
        <taxon>Pseudomonadati</taxon>
        <taxon>Candidatus Omnitrophota</taxon>
        <taxon>Candidatus Danuiimicrobium</taxon>
    </lineage>
</organism>
<dbReference type="PROSITE" id="PS51459">
    <property type="entry name" value="FIDO"/>
    <property type="match status" value="1"/>
</dbReference>
<dbReference type="InterPro" id="IPR013436">
    <property type="entry name" value="Mobile_mystery_prot_B"/>
</dbReference>
<reference evidence="3 4" key="1">
    <citation type="journal article" date="2016" name="Nat. Commun.">
        <title>Thousands of microbial genomes shed light on interconnected biogeochemical processes in an aquifer system.</title>
        <authorList>
            <person name="Anantharaman K."/>
            <person name="Brown C.T."/>
            <person name="Hug L.A."/>
            <person name="Sharon I."/>
            <person name="Castelle C.J."/>
            <person name="Probst A.J."/>
            <person name="Thomas B.C."/>
            <person name="Singh A."/>
            <person name="Wilkins M.J."/>
            <person name="Karaoz U."/>
            <person name="Brodie E.L."/>
            <person name="Williams K.H."/>
            <person name="Hubbard S.S."/>
            <person name="Banfield J.F."/>
        </authorList>
    </citation>
    <scope>NUCLEOTIDE SEQUENCE [LARGE SCALE GENOMIC DNA]</scope>
</reference>
<evidence type="ECO:0000256" key="1">
    <source>
        <dbReference type="PIRSR" id="PIRSR640198-1"/>
    </source>
</evidence>
<name>A0A1G1L2H0_9BACT</name>
<accession>A0A1G1L2H0</accession>
<evidence type="ECO:0000313" key="4">
    <source>
        <dbReference type="Proteomes" id="UP000178187"/>
    </source>
</evidence>
<dbReference type="AlphaFoldDB" id="A0A1G1L2H0"/>
<dbReference type="EMBL" id="MHFR01000009">
    <property type="protein sequence ID" value="OGW99341.1"/>
    <property type="molecule type" value="Genomic_DNA"/>
</dbReference>
<proteinExistence type="predicted"/>